<organism evidence="2 3">
    <name type="scientific">Sulfuracidifex tepidarius</name>
    <dbReference type="NCBI Taxonomy" id="1294262"/>
    <lineage>
        <taxon>Archaea</taxon>
        <taxon>Thermoproteota</taxon>
        <taxon>Thermoprotei</taxon>
        <taxon>Sulfolobales</taxon>
        <taxon>Sulfolobaceae</taxon>
        <taxon>Sulfuracidifex</taxon>
    </lineage>
</organism>
<name>A0A510DUF0_9CREN</name>
<gene>
    <name evidence="2" type="ORF">IC006_1100</name>
</gene>
<evidence type="ECO:0000256" key="1">
    <source>
        <dbReference type="SAM" id="MobiDB-lite"/>
    </source>
</evidence>
<keyword evidence="3" id="KW-1185">Reference proteome</keyword>
<evidence type="ECO:0000313" key="2">
    <source>
        <dbReference type="EMBL" id="BBG23805.1"/>
    </source>
</evidence>
<proteinExistence type="predicted"/>
<feature type="region of interest" description="Disordered" evidence="1">
    <location>
        <begin position="128"/>
        <end position="167"/>
    </location>
</feature>
<evidence type="ECO:0000313" key="3">
    <source>
        <dbReference type="Proteomes" id="UP000322983"/>
    </source>
</evidence>
<dbReference type="STRING" id="1294262.GCA_001316085_01044"/>
<dbReference type="EMBL" id="AP018929">
    <property type="protein sequence ID" value="BBG23805.1"/>
    <property type="molecule type" value="Genomic_DNA"/>
</dbReference>
<dbReference type="RefSeq" id="WP_054845502.1">
    <property type="nucleotide sequence ID" value="NZ_AP018929.1"/>
</dbReference>
<dbReference type="KEGG" id="step:IC006_1100"/>
<dbReference type="GeneID" id="41714858"/>
<sequence length="167" mass="18705">MVMVEEYKVEPKPITGSLVVITLIKKGEREVEEVPEQLQDNEVILVKDEGEISVHAGKIDADYVLPKPVLVNKIGVPSSVSDSVASMLFFNLEGTLVYGIKVGAEFPFIYLETTEGTKIITMSEIREPKSTRLEQPSKTEVKRVKRVKKSASKRKSKSKSTRKSRRV</sequence>
<feature type="compositionally biased region" description="Basic residues" evidence="1">
    <location>
        <begin position="143"/>
        <end position="167"/>
    </location>
</feature>
<accession>A0A510DUF0</accession>
<dbReference type="OrthoDB" id="384367at2157"/>
<feature type="compositionally biased region" description="Basic and acidic residues" evidence="1">
    <location>
        <begin position="128"/>
        <end position="142"/>
    </location>
</feature>
<dbReference type="AlphaFoldDB" id="A0A510DUF0"/>
<protein>
    <submittedName>
        <fullName evidence="2">Uncharacterized protein</fullName>
    </submittedName>
</protein>
<reference evidence="2 3" key="1">
    <citation type="journal article" date="2020" name="Int. J. Syst. Evol. Microbiol.">
        <title>Sulfuracidifex tepidarius gen. nov., sp. nov. and transfer of Sulfolobus metallicus Huber and Stetter 1992 to the genus Sulfuracidifex as Sulfuracidifex metallicus comb. nov.</title>
        <authorList>
            <person name="Itoh T."/>
            <person name="Miura T."/>
            <person name="Sakai H.D."/>
            <person name="Kato S."/>
            <person name="Ohkuma M."/>
            <person name="Takashina T."/>
        </authorList>
    </citation>
    <scope>NUCLEOTIDE SEQUENCE [LARGE SCALE GENOMIC DNA]</scope>
    <source>
        <strain evidence="2 3">IC-006</strain>
    </source>
</reference>
<dbReference type="Proteomes" id="UP000322983">
    <property type="component" value="Chromosome"/>
</dbReference>